<keyword evidence="8" id="KW-1185">Reference proteome</keyword>
<name>A0A5B8KY32_9HYPH</name>
<keyword evidence="4" id="KW-0804">Transcription</keyword>
<dbReference type="FunFam" id="1.10.10.10:FF:000038">
    <property type="entry name" value="Glycine cleavage system transcriptional activator"/>
    <property type="match status" value="1"/>
</dbReference>
<organism evidence="7 8">
    <name type="scientific">Nitratireductor mangrovi</name>
    <dbReference type="NCBI Taxonomy" id="2599600"/>
    <lineage>
        <taxon>Bacteria</taxon>
        <taxon>Pseudomonadati</taxon>
        <taxon>Pseudomonadota</taxon>
        <taxon>Alphaproteobacteria</taxon>
        <taxon>Hyphomicrobiales</taxon>
        <taxon>Phyllobacteriaceae</taxon>
        <taxon>Nitratireductor</taxon>
    </lineage>
</organism>
<dbReference type="KEGG" id="niy:FQ775_08370"/>
<dbReference type="SUPFAM" id="SSF46785">
    <property type="entry name" value="Winged helix' DNA-binding domain"/>
    <property type="match status" value="1"/>
</dbReference>
<dbReference type="PANTHER" id="PTHR30537:SF74">
    <property type="entry name" value="HTH-TYPE TRANSCRIPTIONAL REGULATOR TRPI"/>
    <property type="match status" value="1"/>
</dbReference>
<evidence type="ECO:0000313" key="7">
    <source>
        <dbReference type="EMBL" id="QDZ00390.1"/>
    </source>
</evidence>
<sequence>MAARLPPLNPLRAFEATARHGSLTKAAGELCVTHGAVSHQIRALEASLDVKLFDRVGQRLRLTPHGAELLPAVSFAFESIASATARMTRPTTTGTLAVTCVPALLSYWLIPRLDGFTSRYPEIELTLHAANDPALLSSAETDICILYGDGNWPDFWVRPWSKLDLFPVVSPTLANTKPIRSIRDLGEHTLLHADDGREWHNWLAHADAVEIARGRQHHMSDARLSIEAAVHGHGVALGDTVTASSLLARGLLVAPFNLAVPAVDAFYVACRHEARAAPIVRVFIDWLFAAMQDDGARAEPHAAAQKLLRRTASQSRSKRRDEPPGQRARSRAGKGAVSRP</sequence>
<dbReference type="InterPro" id="IPR058163">
    <property type="entry name" value="LysR-type_TF_proteobact-type"/>
</dbReference>
<dbReference type="PROSITE" id="PS50931">
    <property type="entry name" value="HTH_LYSR"/>
    <property type="match status" value="1"/>
</dbReference>
<dbReference type="Gene3D" id="3.40.190.10">
    <property type="entry name" value="Periplasmic binding protein-like II"/>
    <property type="match status" value="2"/>
</dbReference>
<evidence type="ECO:0000259" key="6">
    <source>
        <dbReference type="PROSITE" id="PS50931"/>
    </source>
</evidence>
<comment type="similarity">
    <text evidence="1">Belongs to the LysR transcriptional regulatory family.</text>
</comment>
<gene>
    <name evidence="7" type="primary">gcvA</name>
    <name evidence="7" type="ORF">FQ775_08370</name>
</gene>
<protein>
    <submittedName>
        <fullName evidence="7">Transcriptional regulator GcvA</fullName>
    </submittedName>
</protein>
<dbReference type="InterPro" id="IPR036390">
    <property type="entry name" value="WH_DNA-bd_sf"/>
</dbReference>
<evidence type="ECO:0000256" key="4">
    <source>
        <dbReference type="ARBA" id="ARBA00023163"/>
    </source>
</evidence>
<evidence type="ECO:0000256" key="1">
    <source>
        <dbReference type="ARBA" id="ARBA00009437"/>
    </source>
</evidence>
<evidence type="ECO:0000256" key="5">
    <source>
        <dbReference type="SAM" id="MobiDB-lite"/>
    </source>
</evidence>
<dbReference type="Gene3D" id="1.10.10.10">
    <property type="entry name" value="Winged helix-like DNA-binding domain superfamily/Winged helix DNA-binding domain"/>
    <property type="match status" value="1"/>
</dbReference>
<dbReference type="Proteomes" id="UP000321389">
    <property type="component" value="Chromosome"/>
</dbReference>
<feature type="domain" description="HTH lysR-type" evidence="6">
    <location>
        <begin position="6"/>
        <end position="63"/>
    </location>
</feature>
<evidence type="ECO:0000256" key="2">
    <source>
        <dbReference type="ARBA" id="ARBA00023015"/>
    </source>
</evidence>
<evidence type="ECO:0000313" key="8">
    <source>
        <dbReference type="Proteomes" id="UP000321389"/>
    </source>
</evidence>
<dbReference type="PANTHER" id="PTHR30537">
    <property type="entry name" value="HTH-TYPE TRANSCRIPTIONAL REGULATOR"/>
    <property type="match status" value="1"/>
</dbReference>
<dbReference type="GO" id="GO:0043565">
    <property type="term" value="F:sequence-specific DNA binding"/>
    <property type="evidence" value="ECO:0007669"/>
    <property type="project" value="TreeGrafter"/>
</dbReference>
<dbReference type="NCBIfam" id="NF008352">
    <property type="entry name" value="PRK11139.1"/>
    <property type="match status" value="1"/>
</dbReference>
<keyword evidence="2" id="KW-0805">Transcription regulation</keyword>
<dbReference type="Pfam" id="PF00126">
    <property type="entry name" value="HTH_1"/>
    <property type="match status" value="1"/>
</dbReference>
<proteinExistence type="inferred from homology"/>
<dbReference type="InterPro" id="IPR000847">
    <property type="entry name" value="LysR_HTH_N"/>
</dbReference>
<evidence type="ECO:0000256" key="3">
    <source>
        <dbReference type="ARBA" id="ARBA00023125"/>
    </source>
</evidence>
<reference evidence="7" key="1">
    <citation type="submission" date="2020-04" db="EMBL/GenBank/DDBJ databases">
        <title>Nitratireductor sp. nov. isolated from mangrove soil.</title>
        <authorList>
            <person name="Ye Y."/>
        </authorList>
    </citation>
    <scope>NUCLEOTIDE SEQUENCE</scope>
    <source>
        <strain evidence="7">SY7</strain>
    </source>
</reference>
<dbReference type="OrthoDB" id="9807765at2"/>
<keyword evidence="3" id="KW-0238">DNA-binding</keyword>
<dbReference type="CDD" id="cd08432">
    <property type="entry name" value="PBP2_GcdR_TrpI_HvrB_AmpR_like"/>
    <property type="match status" value="1"/>
</dbReference>
<dbReference type="Pfam" id="PF03466">
    <property type="entry name" value="LysR_substrate"/>
    <property type="match status" value="1"/>
</dbReference>
<dbReference type="InterPro" id="IPR005119">
    <property type="entry name" value="LysR_subst-bd"/>
</dbReference>
<dbReference type="GO" id="GO:0003700">
    <property type="term" value="F:DNA-binding transcription factor activity"/>
    <property type="evidence" value="ECO:0007669"/>
    <property type="project" value="InterPro"/>
</dbReference>
<dbReference type="GO" id="GO:0006351">
    <property type="term" value="P:DNA-templated transcription"/>
    <property type="evidence" value="ECO:0007669"/>
    <property type="project" value="TreeGrafter"/>
</dbReference>
<dbReference type="AlphaFoldDB" id="A0A5B8KY32"/>
<accession>A0A5B8KY32</accession>
<dbReference type="SUPFAM" id="SSF53850">
    <property type="entry name" value="Periplasmic binding protein-like II"/>
    <property type="match status" value="1"/>
</dbReference>
<dbReference type="RefSeq" id="WP_146299038.1">
    <property type="nucleotide sequence ID" value="NZ_CP042301.2"/>
</dbReference>
<feature type="region of interest" description="Disordered" evidence="5">
    <location>
        <begin position="299"/>
        <end position="340"/>
    </location>
</feature>
<dbReference type="InterPro" id="IPR036388">
    <property type="entry name" value="WH-like_DNA-bd_sf"/>
</dbReference>
<dbReference type="EMBL" id="CP042301">
    <property type="protein sequence ID" value="QDZ00390.1"/>
    <property type="molecule type" value="Genomic_DNA"/>
</dbReference>